<dbReference type="Proteomes" id="UP000298663">
    <property type="component" value="Unassembled WGS sequence"/>
</dbReference>
<dbReference type="AlphaFoldDB" id="A0A4U5PGQ4"/>
<evidence type="ECO:0000313" key="3">
    <source>
        <dbReference type="EMBL" id="TKR95471.1"/>
    </source>
</evidence>
<evidence type="ECO:0000256" key="1">
    <source>
        <dbReference type="SAM" id="Coils"/>
    </source>
</evidence>
<evidence type="ECO:0000313" key="4">
    <source>
        <dbReference type="Proteomes" id="UP000298663"/>
    </source>
</evidence>
<feature type="compositionally biased region" description="Basic residues" evidence="2">
    <location>
        <begin position="188"/>
        <end position="207"/>
    </location>
</feature>
<gene>
    <name evidence="3" type="ORF">L596_009637</name>
</gene>
<accession>A0A4U5PGQ4</accession>
<feature type="compositionally biased region" description="Basic and acidic residues" evidence="2">
    <location>
        <begin position="242"/>
        <end position="257"/>
    </location>
</feature>
<proteinExistence type="predicted"/>
<organism evidence="3 4">
    <name type="scientific">Steinernema carpocapsae</name>
    <name type="common">Entomopathogenic nematode</name>
    <dbReference type="NCBI Taxonomy" id="34508"/>
    <lineage>
        <taxon>Eukaryota</taxon>
        <taxon>Metazoa</taxon>
        <taxon>Ecdysozoa</taxon>
        <taxon>Nematoda</taxon>
        <taxon>Chromadorea</taxon>
        <taxon>Rhabditida</taxon>
        <taxon>Tylenchina</taxon>
        <taxon>Panagrolaimomorpha</taxon>
        <taxon>Strongyloidoidea</taxon>
        <taxon>Steinernematidae</taxon>
        <taxon>Steinernema</taxon>
    </lineage>
</organism>
<keyword evidence="1" id="KW-0175">Coiled coil</keyword>
<evidence type="ECO:0000256" key="2">
    <source>
        <dbReference type="SAM" id="MobiDB-lite"/>
    </source>
</evidence>
<sequence>MGNYQPLDFDRILDAFEDLANDQAKAIKSLEEQQMAELKRNVQKDRVIDQALKRMWKLAEDLQLKACEKRIDQATGEMKPFEPVQHKRSVNPSFKDSFTQTGVPKTNATCQTIECGAAEDIQRGFDEETVELLHNAMAAVDIMINRFEGEVMQNLDYSYYDGLEEEAQEAEAQEPKETKKMRESPRKSANKKKNKKKKKKSKKKRAKDARGANPGVVSRPISEPDLFEISFAASEDEGDLGDEVKPESDSEELPRRQVDILIFEAGEKSREEALKEARSR</sequence>
<feature type="region of interest" description="Disordered" evidence="2">
    <location>
        <begin position="166"/>
        <end position="257"/>
    </location>
</feature>
<reference evidence="3 4" key="1">
    <citation type="journal article" date="2015" name="Genome Biol.">
        <title>Comparative genomics of Steinernema reveals deeply conserved gene regulatory networks.</title>
        <authorList>
            <person name="Dillman A.R."/>
            <person name="Macchietto M."/>
            <person name="Porter C.F."/>
            <person name="Rogers A."/>
            <person name="Williams B."/>
            <person name="Antoshechkin I."/>
            <person name="Lee M.M."/>
            <person name="Goodwin Z."/>
            <person name="Lu X."/>
            <person name="Lewis E.E."/>
            <person name="Goodrich-Blair H."/>
            <person name="Stock S.P."/>
            <person name="Adams B.J."/>
            <person name="Sternberg P.W."/>
            <person name="Mortazavi A."/>
        </authorList>
    </citation>
    <scope>NUCLEOTIDE SEQUENCE [LARGE SCALE GENOMIC DNA]</scope>
    <source>
        <strain evidence="3 4">ALL</strain>
    </source>
</reference>
<keyword evidence="4" id="KW-1185">Reference proteome</keyword>
<comment type="caution">
    <text evidence="3">The sequence shown here is derived from an EMBL/GenBank/DDBJ whole genome shotgun (WGS) entry which is preliminary data.</text>
</comment>
<protein>
    <submittedName>
        <fullName evidence="3">Uncharacterized protein</fullName>
    </submittedName>
</protein>
<name>A0A4U5PGQ4_STECR</name>
<reference evidence="3 4" key="2">
    <citation type="journal article" date="2019" name="G3 (Bethesda)">
        <title>Hybrid Assembly of the Genome of the Entomopathogenic Nematode Steinernema carpocapsae Identifies the X-Chromosome.</title>
        <authorList>
            <person name="Serra L."/>
            <person name="Macchietto M."/>
            <person name="Macias-Munoz A."/>
            <person name="McGill C.J."/>
            <person name="Rodriguez I.M."/>
            <person name="Rodriguez B."/>
            <person name="Murad R."/>
            <person name="Mortazavi A."/>
        </authorList>
    </citation>
    <scope>NUCLEOTIDE SEQUENCE [LARGE SCALE GENOMIC DNA]</scope>
    <source>
        <strain evidence="3 4">ALL</strain>
    </source>
</reference>
<feature type="compositionally biased region" description="Basic and acidic residues" evidence="2">
    <location>
        <begin position="173"/>
        <end position="186"/>
    </location>
</feature>
<dbReference type="EMBL" id="AZBU02000002">
    <property type="protein sequence ID" value="TKR95471.1"/>
    <property type="molecule type" value="Genomic_DNA"/>
</dbReference>
<feature type="coiled-coil region" evidence="1">
    <location>
        <begin position="13"/>
        <end position="41"/>
    </location>
</feature>